<organism evidence="1 2">
    <name type="scientific">Ohtaekwangia koreensis</name>
    <dbReference type="NCBI Taxonomy" id="688867"/>
    <lineage>
        <taxon>Bacteria</taxon>
        <taxon>Pseudomonadati</taxon>
        <taxon>Bacteroidota</taxon>
        <taxon>Cytophagia</taxon>
        <taxon>Cytophagales</taxon>
        <taxon>Fulvivirgaceae</taxon>
        <taxon>Ohtaekwangia</taxon>
    </lineage>
</organism>
<dbReference type="Proteomes" id="UP000190961">
    <property type="component" value="Unassembled WGS sequence"/>
</dbReference>
<dbReference type="RefSeq" id="WP_079685416.1">
    <property type="nucleotide sequence ID" value="NZ_FUZU01000001.1"/>
</dbReference>
<protein>
    <recommendedName>
        <fullName evidence="3">HNH endonuclease</fullName>
    </recommendedName>
</protein>
<dbReference type="STRING" id="688867.SAMN05660236_0824"/>
<accession>A0A1T5J7C5</accession>
<sequence>MNADTRKCRYCQFAYSGGAKEHVFPKGLGGPNIFMDNVCENCNRKFSHYERELMRDSPVAFMRSVEGIEGYKRSHVPAGAFLAPILLTFDDQSKIVYEVGQRYPLENFIRPQMILIKGGFYIEGDKREGLEMLGKKFAQWKRDVRIIALKIRKNDTVSLQWIEFVDNGSNYETVVQSSNTKSKDIIKIDILTDTHDLFRYLSPRLFLNDLGELWVRARDLDDAVSFLIKLMNYTRVRVALSSYPKTFTNPLIYVGQNFNNLQFSQCLVKIGINCLMYYYPAFKDDESMNECISFVMTGNGKIELKGEEKDNIKDFGEGTHSLFFQQTSYGMNVRIAFFNGTGGAFTFDVVGLKILMPGEFNRLVVDYKSHTMEFQDRIKFLSSFDQKK</sequence>
<evidence type="ECO:0008006" key="3">
    <source>
        <dbReference type="Google" id="ProtNLM"/>
    </source>
</evidence>
<dbReference type="EMBL" id="FUZU01000001">
    <property type="protein sequence ID" value="SKC47153.1"/>
    <property type="molecule type" value="Genomic_DNA"/>
</dbReference>
<dbReference type="OrthoDB" id="2804463at2"/>
<proteinExistence type="predicted"/>
<reference evidence="1 2" key="1">
    <citation type="submission" date="2017-02" db="EMBL/GenBank/DDBJ databases">
        <authorList>
            <person name="Peterson S.W."/>
        </authorList>
    </citation>
    <scope>NUCLEOTIDE SEQUENCE [LARGE SCALE GENOMIC DNA]</scope>
    <source>
        <strain evidence="1 2">DSM 25262</strain>
    </source>
</reference>
<keyword evidence="2" id="KW-1185">Reference proteome</keyword>
<evidence type="ECO:0000313" key="2">
    <source>
        <dbReference type="Proteomes" id="UP000190961"/>
    </source>
</evidence>
<evidence type="ECO:0000313" key="1">
    <source>
        <dbReference type="EMBL" id="SKC47153.1"/>
    </source>
</evidence>
<name>A0A1T5J7C5_9BACT</name>
<gene>
    <name evidence="1" type="ORF">SAMN05660236_0824</name>
</gene>
<dbReference type="AlphaFoldDB" id="A0A1T5J7C5"/>